<organism evidence="2 3">
    <name type="scientific">Allosphingosinicella ginsenosidimutans</name>
    <dbReference type="NCBI Taxonomy" id="1176539"/>
    <lineage>
        <taxon>Bacteria</taxon>
        <taxon>Pseudomonadati</taxon>
        <taxon>Pseudomonadota</taxon>
        <taxon>Alphaproteobacteria</taxon>
        <taxon>Sphingomonadales</taxon>
        <taxon>Sphingomonadaceae</taxon>
        <taxon>Allosphingosinicella</taxon>
    </lineage>
</organism>
<dbReference type="AlphaFoldDB" id="A0A5C6TSG6"/>
<dbReference type="RefSeq" id="WP_147042812.1">
    <property type="nucleotide sequence ID" value="NZ_BAABIR010000003.1"/>
</dbReference>
<proteinExistence type="predicted"/>
<dbReference type="Proteomes" id="UP000321249">
    <property type="component" value="Unassembled WGS sequence"/>
</dbReference>
<dbReference type="OrthoDB" id="7403919at2"/>
<dbReference type="EMBL" id="VOQQ01000001">
    <property type="protein sequence ID" value="TXC63402.1"/>
    <property type="molecule type" value="Genomic_DNA"/>
</dbReference>
<accession>A0A5C6TSG6</accession>
<feature type="region of interest" description="Disordered" evidence="1">
    <location>
        <begin position="91"/>
        <end position="112"/>
    </location>
</feature>
<evidence type="ECO:0000313" key="3">
    <source>
        <dbReference type="Proteomes" id="UP000321249"/>
    </source>
</evidence>
<evidence type="ECO:0000256" key="1">
    <source>
        <dbReference type="SAM" id="MobiDB-lite"/>
    </source>
</evidence>
<evidence type="ECO:0000313" key="2">
    <source>
        <dbReference type="EMBL" id="TXC63402.1"/>
    </source>
</evidence>
<reference evidence="2 3" key="1">
    <citation type="journal article" date="2015" name="J. Microbiol.">
        <title>Sphingosinicella ginsenosidimutans sp. nov., with ginsenoside converting activity.</title>
        <authorList>
            <person name="Kim J.K."/>
            <person name="Kang M.S."/>
            <person name="Park S.C."/>
            <person name="Kim K.M."/>
            <person name="Choi K."/>
            <person name="Yoon M.H."/>
            <person name="Im W.T."/>
        </authorList>
    </citation>
    <scope>NUCLEOTIDE SEQUENCE [LARGE SCALE GENOMIC DNA]</scope>
    <source>
        <strain evidence="2 3">BS-11</strain>
    </source>
</reference>
<keyword evidence="3" id="KW-1185">Reference proteome</keyword>
<gene>
    <name evidence="2" type="ORF">FRZ32_06875</name>
</gene>
<sequence>MAEWLYEAGIGENRAILVEDGAIVEAAIELPGAVRAGAVCPARLTTILIPRRRGLAVLDHGEEALIEPLPKILTEGAAFHAEILREAVAEPGRPKRAKARATDAPLHPGPTLHDRIGAPEPLPPHGPDRFEASGWSELLEEAARGEIAFPGGALRMSLTPAMTLFDVDGTLDPAALAVAGAAAASRAIRRLGIAGSIGIDLPTAGGRADRQAAAAAVDRILAQPFERTAVNGFGFLQIVRRRTRASIPELIRADPAGAAARALARRAGRIDGRGPVTLSAAPPVIARIEAQPEWIAALERQAGAPIVLRAEPALAISAGHVHRAQS</sequence>
<name>A0A5C6TSG6_9SPHN</name>
<comment type="caution">
    <text evidence="2">The sequence shown here is derived from an EMBL/GenBank/DDBJ whole genome shotgun (WGS) entry which is preliminary data.</text>
</comment>
<protein>
    <submittedName>
        <fullName evidence="2">Ribonuclease</fullName>
    </submittedName>
</protein>